<protein>
    <recommendedName>
        <fullName evidence="4">Putative glucose-6-phosphate 1-epimerase</fullName>
        <ecNumber evidence="4">5.1.3.15</ecNumber>
    </recommendedName>
</protein>
<keyword evidence="3 4" id="KW-0413">Isomerase</keyword>
<proteinExistence type="inferred from homology"/>
<reference evidence="5 6" key="1">
    <citation type="submission" date="2020-08" db="EMBL/GenBank/DDBJ databases">
        <title>Putative novel bacterial strains isolated from necrotic wheat leaf tissues caused by Xanthomonas translucens.</title>
        <authorList>
            <person name="Tambong J.T."/>
        </authorList>
    </citation>
    <scope>NUCLEOTIDE SEQUENCE [LARGE SCALE GENOMIC DNA]</scope>
    <source>
        <strain evidence="5 6">DOAB 1069</strain>
    </source>
</reference>
<dbReference type="EC" id="5.1.3.15" evidence="4"/>
<evidence type="ECO:0000256" key="4">
    <source>
        <dbReference type="PIRNR" id="PIRNR016020"/>
    </source>
</evidence>
<evidence type="ECO:0000256" key="1">
    <source>
        <dbReference type="ARBA" id="ARBA00001096"/>
    </source>
</evidence>
<evidence type="ECO:0000313" key="5">
    <source>
        <dbReference type="EMBL" id="MBC3951815.1"/>
    </source>
</evidence>
<organism evidence="5 6">
    <name type="scientific">Pseudomonas folii</name>
    <dbReference type="NCBI Taxonomy" id="2762593"/>
    <lineage>
        <taxon>Bacteria</taxon>
        <taxon>Pseudomonadati</taxon>
        <taxon>Pseudomonadota</taxon>
        <taxon>Gammaproteobacteria</taxon>
        <taxon>Pseudomonadales</taxon>
        <taxon>Pseudomonadaceae</taxon>
        <taxon>Pseudomonas</taxon>
    </lineage>
</organism>
<evidence type="ECO:0000313" key="6">
    <source>
        <dbReference type="Proteomes" id="UP000651852"/>
    </source>
</evidence>
<dbReference type="InterPro" id="IPR025532">
    <property type="entry name" value="G6P_1-epimerase"/>
</dbReference>
<evidence type="ECO:0000256" key="2">
    <source>
        <dbReference type="ARBA" id="ARBA00005866"/>
    </source>
</evidence>
<dbReference type="PIRSF" id="PIRSF016020">
    <property type="entry name" value="PHexose_mutarotase"/>
    <property type="match status" value="1"/>
</dbReference>
<sequence>MTTKHPQTSEHPLQRFFTSRRARPTFEWERHQHRDVLLINHPLCQAAFSRQGAQLLHFQPTGQKPWLWCASRWPQVGAIRGGVPVCWPWHGRHPNEPGWPAHGWGRLLDWKLIDSHESESGVSLHWRLQLCDWQADLYAELGEGMELRLSTCHEDSEPCQFGHALHAYWRISDVEDIALQGLEGAQGYDQLNRRVCRQEGELRVAGGCQRVFEHTGSLQLEDQTWQRRLGINSCDNASTVVWHPGNRPLLGVAGDEASGFVCVEAASGNDESLSLAPGEQVELSLQACLLH</sequence>
<keyword evidence="6" id="KW-1185">Reference proteome</keyword>
<dbReference type="PANTHER" id="PTHR11122">
    <property type="entry name" value="APOSPORY-ASSOCIATED PROTEIN C-RELATED"/>
    <property type="match status" value="1"/>
</dbReference>
<accession>A0ABR7B4G2</accession>
<dbReference type="Gene3D" id="2.70.98.10">
    <property type="match status" value="1"/>
</dbReference>
<dbReference type="CDD" id="cd09020">
    <property type="entry name" value="D-hex-6-P-epi_like"/>
    <property type="match status" value="1"/>
</dbReference>
<dbReference type="EMBL" id="JACONW010000100">
    <property type="protein sequence ID" value="MBC3951815.1"/>
    <property type="molecule type" value="Genomic_DNA"/>
</dbReference>
<dbReference type="Proteomes" id="UP000651852">
    <property type="component" value="Unassembled WGS sequence"/>
</dbReference>
<dbReference type="SUPFAM" id="SSF74650">
    <property type="entry name" value="Galactose mutarotase-like"/>
    <property type="match status" value="1"/>
</dbReference>
<evidence type="ECO:0000256" key="3">
    <source>
        <dbReference type="ARBA" id="ARBA00023235"/>
    </source>
</evidence>
<comment type="catalytic activity">
    <reaction evidence="1">
        <text>alpha-D-glucose 6-phosphate = beta-D-glucose 6-phosphate</text>
        <dbReference type="Rhea" id="RHEA:16249"/>
        <dbReference type="ChEBI" id="CHEBI:58225"/>
        <dbReference type="ChEBI" id="CHEBI:58247"/>
        <dbReference type="EC" id="5.1.3.15"/>
    </reaction>
</comment>
<comment type="caution">
    <text evidence="5">The sequence shown here is derived from an EMBL/GenBank/DDBJ whole genome shotgun (WGS) entry which is preliminary data.</text>
</comment>
<dbReference type="InterPro" id="IPR008183">
    <property type="entry name" value="Aldose_1/G6P_1-epimerase"/>
</dbReference>
<dbReference type="RefSeq" id="WP_187522397.1">
    <property type="nucleotide sequence ID" value="NZ_JACONW010000100.1"/>
</dbReference>
<dbReference type="InterPro" id="IPR014718">
    <property type="entry name" value="GH-type_carb-bd"/>
</dbReference>
<gene>
    <name evidence="5" type="ORF">H8S59_18745</name>
</gene>
<dbReference type="PANTHER" id="PTHR11122:SF13">
    <property type="entry name" value="GLUCOSE-6-PHOSPHATE 1-EPIMERASE"/>
    <property type="match status" value="1"/>
</dbReference>
<dbReference type="InterPro" id="IPR011013">
    <property type="entry name" value="Gal_mutarotase_sf_dom"/>
</dbReference>
<dbReference type="Pfam" id="PF01263">
    <property type="entry name" value="Aldose_epim"/>
    <property type="match status" value="1"/>
</dbReference>
<comment type="similarity">
    <text evidence="2 4">Belongs to the glucose-6-phosphate 1-epimerase family.</text>
</comment>
<name>A0ABR7B4G2_9PSED</name>